<dbReference type="Pfam" id="PF09329">
    <property type="entry name" value="zf-primase"/>
    <property type="match status" value="1"/>
</dbReference>
<evidence type="ECO:0000256" key="4">
    <source>
        <dbReference type="ARBA" id="ARBA00022723"/>
    </source>
</evidence>
<feature type="coiled-coil region" evidence="8">
    <location>
        <begin position="7"/>
        <end position="41"/>
    </location>
</feature>
<dbReference type="AlphaFoldDB" id="A0A4T0X1Z4"/>
<evidence type="ECO:0000313" key="13">
    <source>
        <dbReference type="Proteomes" id="UP000307173"/>
    </source>
</evidence>
<dbReference type="InterPro" id="IPR015408">
    <property type="entry name" value="Znf_Mcm10/DnaG"/>
</dbReference>
<dbReference type="STRING" id="52247.A0A4T0X1Z4"/>
<reference evidence="12 13" key="1">
    <citation type="journal article" date="2019" name="Front. Genet.">
        <title>Whole-Genome Sequencing of the Opportunistic Yeast Pathogen Candida inconspicua Uncovers Its Hybrid Origin.</title>
        <authorList>
            <person name="Mixao V."/>
            <person name="Hansen A.P."/>
            <person name="Saus E."/>
            <person name="Boekhout T."/>
            <person name="Lass-Florl C."/>
            <person name="Gabaldon T."/>
        </authorList>
    </citation>
    <scope>NUCLEOTIDE SEQUENCE [LARGE SCALE GENOMIC DNA]</scope>
    <source>
        <strain evidence="12 13">CBS 180</strain>
    </source>
</reference>
<dbReference type="GO" id="GO:0003697">
    <property type="term" value="F:single-stranded DNA binding"/>
    <property type="evidence" value="ECO:0007669"/>
    <property type="project" value="InterPro"/>
</dbReference>
<dbReference type="GO" id="GO:0006270">
    <property type="term" value="P:DNA replication initiation"/>
    <property type="evidence" value="ECO:0007669"/>
    <property type="project" value="InterPro"/>
</dbReference>
<keyword evidence="8" id="KW-0175">Coiled coil</keyword>
<evidence type="ECO:0000256" key="2">
    <source>
        <dbReference type="ARBA" id="ARBA00009679"/>
    </source>
</evidence>
<feature type="region of interest" description="Disordered" evidence="9">
    <location>
        <begin position="561"/>
        <end position="598"/>
    </location>
</feature>
<proteinExistence type="inferred from homology"/>
<keyword evidence="13" id="KW-1185">Reference proteome</keyword>
<evidence type="ECO:0000259" key="10">
    <source>
        <dbReference type="Pfam" id="PF09329"/>
    </source>
</evidence>
<dbReference type="Proteomes" id="UP000307173">
    <property type="component" value="Unassembled WGS sequence"/>
</dbReference>
<evidence type="ECO:0000256" key="1">
    <source>
        <dbReference type="ARBA" id="ARBA00004123"/>
    </source>
</evidence>
<evidence type="ECO:0000259" key="11">
    <source>
        <dbReference type="Pfam" id="PF22379"/>
    </source>
</evidence>
<dbReference type="EMBL" id="SELW01000370">
    <property type="protein sequence ID" value="TID28814.1"/>
    <property type="molecule type" value="Genomic_DNA"/>
</dbReference>
<protein>
    <submittedName>
        <fullName evidence="12">Uncharacterized protein</fullName>
    </submittedName>
</protein>
<evidence type="ECO:0000256" key="6">
    <source>
        <dbReference type="ARBA" id="ARBA00022833"/>
    </source>
</evidence>
<accession>A0A4T0X1Z4</accession>
<keyword evidence="4" id="KW-0479">Metal-binding</keyword>
<dbReference type="GO" id="GO:0043596">
    <property type="term" value="C:nuclear replication fork"/>
    <property type="evidence" value="ECO:0007669"/>
    <property type="project" value="TreeGrafter"/>
</dbReference>
<evidence type="ECO:0000256" key="3">
    <source>
        <dbReference type="ARBA" id="ARBA00022705"/>
    </source>
</evidence>
<keyword evidence="3" id="KW-0235">DNA replication</keyword>
<feature type="coiled-coil region" evidence="8">
    <location>
        <begin position="127"/>
        <end position="154"/>
    </location>
</feature>
<dbReference type="Pfam" id="PF22379">
    <property type="entry name" value="OB_MCM10"/>
    <property type="match status" value="1"/>
</dbReference>
<evidence type="ECO:0000256" key="8">
    <source>
        <dbReference type="SAM" id="Coils"/>
    </source>
</evidence>
<evidence type="ECO:0000313" key="12">
    <source>
        <dbReference type="EMBL" id="TID28814.1"/>
    </source>
</evidence>
<organism evidence="12 13">
    <name type="scientific">Pichia inconspicua</name>
    <dbReference type="NCBI Taxonomy" id="52247"/>
    <lineage>
        <taxon>Eukaryota</taxon>
        <taxon>Fungi</taxon>
        <taxon>Dikarya</taxon>
        <taxon>Ascomycota</taxon>
        <taxon>Saccharomycotina</taxon>
        <taxon>Pichiomycetes</taxon>
        <taxon>Pichiales</taxon>
        <taxon>Pichiaceae</taxon>
        <taxon>Pichia</taxon>
    </lineage>
</organism>
<keyword evidence="7" id="KW-0539">Nucleus</keyword>
<dbReference type="InterPro" id="IPR012340">
    <property type="entry name" value="NA-bd_OB-fold"/>
</dbReference>
<comment type="subcellular location">
    <subcellularLocation>
        <location evidence="1">Nucleus</location>
    </subcellularLocation>
</comment>
<dbReference type="GO" id="GO:0003688">
    <property type="term" value="F:DNA replication origin binding"/>
    <property type="evidence" value="ECO:0007669"/>
    <property type="project" value="TreeGrafter"/>
</dbReference>
<dbReference type="PANTHER" id="PTHR13454:SF11">
    <property type="entry name" value="PROTEIN MCM10 HOMOLOG"/>
    <property type="match status" value="1"/>
</dbReference>
<dbReference type="InterPro" id="IPR055065">
    <property type="entry name" value="OB_MCM10"/>
</dbReference>
<dbReference type="PANTHER" id="PTHR13454">
    <property type="entry name" value="PROTEIN MCM10 HOMOLOG"/>
    <property type="match status" value="1"/>
</dbReference>
<dbReference type="Gene3D" id="2.40.50.140">
    <property type="entry name" value="Nucleic acid-binding proteins"/>
    <property type="match status" value="1"/>
</dbReference>
<feature type="compositionally biased region" description="Acidic residues" evidence="9">
    <location>
        <begin position="589"/>
        <end position="598"/>
    </location>
</feature>
<sequence>MMLCQTRDQCLRSLKLLDDRIEKLKELVDDEENKKKIILSDEEFDSGLVDPRYELDTYRSTHLKREKSPSLSGRKGNVPGLIKNSENFMSMEIIKRDEIQRKRAEKQLLSDLTRNEALKSFDELPSLLTTINKAHQLNKEQEKLERERREEMRRAPVISGFEPFEDPSFFQVVESNKIISGENYNLESDPGFDSFSHMYIKARYVPEEFLKTQLRGTIIIRLSKLYQMIPGRITEMMETNTVVTGVIKKRFKPSLTERGQKYVKILLSDFKFDIVVFLWGDAYERFWKIRQGSICAILNPEIKPMPTRHGHSKTYMLRVESGLSIIEYAKFAHFGICRGLKGQPCSEAVDSRKSNYCPYHLEKSADKNASNRNEMGSNYKLFTPVDREGNKQVLMLKESDLERLELESEAKEAKKNSYNSLAISNIKPNPSIMKANHGVMITDLSNPDTQANLRSKEEIHANQFKSHEAYVSFLDKGLNKAKLHEQEKRHELDLRLKKEMIERDENLKRKYDKEVQILTYKKLKQQEFKERKKELLIASRTKKSLRKNKVLINKIHAEHAEVDKSIEMRKQHERSNRNDMFDRDVQLSSDDDSEFELE</sequence>
<evidence type="ECO:0000256" key="7">
    <source>
        <dbReference type="ARBA" id="ARBA00023242"/>
    </source>
</evidence>
<dbReference type="GO" id="GO:0008270">
    <property type="term" value="F:zinc ion binding"/>
    <property type="evidence" value="ECO:0007669"/>
    <property type="project" value="UniProtKB-KW"/>
</dbReference>
<evidence type="ECO:0000256" key="9">
    <source>
        <dbReference type="SAM" id="MobiDB-lite"/>
    </source>
</evidence>
<dbReference type="InterPro" id="IPR040184">
    <property type="entry name" value="Mcm10"/>
</dbReference>
<gene>
    <name evidence="12" type="ORF">CANINC_002333</name>
</gene>
<feature type="domain" description="MCM10 OB-fold" evidence="11">
    <location>
        <begin position="195"/>
        <end position="305"/>
    </location>
</feature>
<evidence type="ECO:0000256" key="5">
    <source>
        <dbReference type="ARBA" id="ARBA00022771"/>
    </source>
</evidence>
<dbReference type="OrthoDB" id="273123at2759"/>
<feature type="compositionally biased region" description="Basic and acidic residues" evidence="9">
    <location>
        <begin position="561"/>
        <end position="585"/>
    </location>
</feature>
<feature type="coiled-coil region" evidence="8">
    <location>
        <begin position="394"/>
        <end position="421"/>
    </location>
</feature>
<keyword evidence="6" id="KW-0862">Zinc</keyword>
<comment type="caution">
    <text evidence="12">The sequence shown here is derived from an EMBL/GenBank/DDBJ whole genome shotgun (WGS) entry which is preliminary data.</text>
</comment>
<feature type="domain" description="Zinc finger Mcm10/DnaG-type" evidence="10">
    <location>
        <begin position="331"/>
        <end position="372"/>
    </location>
</feature>
<keyword evidence="5" id="KW-0863">Zinc-finger</keyword>
<comment type="similarity">
    <text evidence="2">Belongs to the MCM10 family.</text>
</comment>
<name>A0A4T0X1Z4_9ASCO</name>